<dbReference type="InterPro" id="IPR004821">
    <property type="entry name" value="Cyt_trans-like"/>
</dbReference>
<feature type="binding site" evidence="8">
    <location>
        <begin position="30"/>
        <end position="37"/>
    </location>
    <ligand>
        <name>ATP</name>
        <dbReference type="ChEBI" id="CHEBI:30616"/>
    </ligand>
</feature>
<sequence>MRLLRTVAEVRTALKGARRDGRSIGFVPTMGALHEGHLHLIRTARDHHDEVVVSIFVNPTQFNDAADLAAYPRVEASDAEAAANAGAGLLFAPSAEEMYPAGFATTVHVGGPSERLEGASRPGHFDGVATVVTKLLNIVGADVAYFGQKDAQQLAVVRQMVADLNIPTKIEAVETVRDADGLALSSRNARLTAADREQALALSRALRAAQDVVTSANGTSASAEDVLAAARAEFAARGIEPDYVELVDPTTFIPLPAVDGDALVAVAARVGDVRLIDNLPLTRNGSH</sequence>
<feature type="binding site" evidence="8">
    <location>
        <begin position="147"/>
        <end position="150"/>
    </location>
    <ligand>
        <name>ATP</name>
        <dbReference type="ChEBI" id="CHEBI:30616"/>
    </ligand>
</feature>
<comment type="subunit">
    <text evidence="8">Homodimer.</text>
</comment>
<evidence type="ECO:0000256" key="6">
    <source>
        <dbReference type="ARBA" id="ARBA00022840"/>
    </source>
</evidence>
<dbReference type="NCBIfam" id="TIGR00018">
    <property type="entry name" value="panC"/>
    <property type="match status" value="1"/>
</dbReference>
<dbReference type="InterPro" id="IPR003721">
    <property type="entry name" value="Pantoate_ligase"/>
</dbReference>
<evidence type="ECO:0000313" key="10">
    <source>
        <dbReference type="Proteomes" id="UP001058860"/>
    </source>
</evidence>
<dbReference type="EC" id="6.3.2.1" evidence="8"/>
<dbReference type="HAMAP" id="MF_00158">
    <property type="entry name" value="PanC"/>
    <property type="match status" value="1"/>
</dbReference>
<dbReference type="InterPro" id="IPR014729">
    <property type="entry name" value="Rossmann-like_a/b/a_fold"/>
</dbReference>
<dbReference type="PANTHER" id="PTHR21299:SF1">
    <property type="entry name" value="PANTOATE--BETA-ALANINE LIGASE"/>
    <property type="match status" value="1"/>
</dbReference>
<evidence type="ECO:0000256" key="3">
    <source>
        <dbReference type="ARBA" id="ARBA00022598"/>
    </source>
</evidence>
<comment type="pathway">
    <text evidence="1 8">Cofactor biosynthesis; (R)-pantothenate biosynthesis; (R)-pantothenate from (R)-pantoate and beta-alanine: step 1/1.</text>
</comment>
<feature type="binding site" evidence="8">
    <location>
        <position position="176"/>
    </location>
    <ligand>
        <name>ATP</name>
        <dbReference type="ChEBI" id="CHEBI:30616"/>
    </ligand>
</feature>
<comment type="function">
    <text evidence="8">Catalyzes the condensation of pantoate with beta-alanine in an ATP-dependent reaction via a pantoyl-adenylate intermediate.</text>
</comment>
<organism evidence="9 10">
    <name type="scientific">Svornostia abyssi</name>
    <dbReference type="NCBI Taxonomy" id="2898438"/>
    <lineage>
        <taxon>Bacteria</taxon>
        <taxon>Bacillati</taxon>
        <taxon>Actinomycetota</taxon>
        <taxon>Thermoleophilia</taxon>
        <taxon>Solirubrobacterales</taxon>
        <taxon>Baekduiaceae</taxon>
        <taxon>Svornostia</taxon>
    </lineage>
</organism>
<comment type="catalytic activity">
    <reaction evidence="7 8">
        <text>(R)-pantoate + beta-alanine + ATP = (R)-pantothenate + AMP + diphosphate + H(+)</text>
        <dbReference type="Rhea" id="RHEA:10912"/>
        <dbReference type="ChEBI" id="CHEBI:15378"/>
        <dbReference type="ChEBI" id="CHEBI:15980"/>
        <dbReference type="ChEBI" id="CHEBI:29032"/>
        <dbReference type="ChEBI" id="CHEBI:30616"/>
        <dbReference type="ChEBI" id="CHEBI:33019"/>
        <dbReference type="ChEBI" id="CHEBI:57966"/>
        <dbReference type="ChEBI" id="CHEBI:456215"/>
        <dbReference type="EC" id="6.3.2.1"/>
    </reaction>
</comment>
<dbReference type="EMBL" id="CP088295">
    <property type="protein sequence ID" value="UUY02790.1"/>
    <property type="molecule type" value="Genomic_DNA"/>
</dbReference>
<evidence type="ECO:0000256" key="2">
    <source>
        <dbReference type="ARBA" id="ARBA00009256"/>
    </source>
</evidence>
<name>A0ABY5PDQ0_9ACTN</name>
<dbReference type="Proteomes" id="UP001058860">
    <property type="component" value="Chromosome"/>
</dbReference>
<gene>
    <name evidence="8 9" type="primary">panC</name>
    <name evidence="9" type="ORF">LRS13_19190</name>
</gene>
<dbReference type="InterPro" id="IPR042176">
    <property type="entry name" value="Pantoate_ligase_C"/>
</dbReference>
<evidence type="ECO:0000256" key="1">
    <source>
        <dbReference type="ARBA" id="ARBA00004990"/>
    </source>
</evidence>
<protein>
    <recommendedName>
        <fullName evidence="8">Pantothenate synthetase</fullName>
        <shortName evidence="8">PS</shortName>
        <ecNumber evidence="8">6.3.2.1</ecNumber>
    </recommendedName>
    <alternativeName>
        <fullName evidence="8">Pantoate--beta-alanine ligase</fullName>
    </alternativeName>
    <alternativeName>
        <fullName evidence="8">Pantoate-activating enzyme</fullName>
    </alternativeName>
</protein>
<comment type="subcellular location">
    <subcellularLocation>
        <location evidence="8">Cytoplasm</location>
    </subcellularLocation>
</comment>
<accession>A0ABY5PDQ0</accession>
<dbReference type="Gene3D" id="3.30.1300.10">
    <property type="entry name" value="Pantoate-beta-alanine ligase, C-terminal domain"/>
    <property type="match status" value="1"/>
</dbReference>
<keyword evidence="10" id="KW-1185">Reference proteome</keyword>
<evidence type="ECO:0000256" key="5">
    <source>
        <dbReference type="ARBA" id="ARBA00022741"/>
    </source>
</evidence>
<comment type="similarity">
    <text evidence="2 8">Belongs to the pantothenate synthetase family.</text>
</comment>
<evidence type="ECO:0000256" key="7">
    <source>
        <dbReference type="ARBA" id="ARBA00048258"/>
    </source>
</evidence>
<dbReference type="PANTHER" id="PTHR21299">
    <property type="entry name" value="CYTIDYLATE KINASE/PANTOATE-BETA-ALANINE LIGASE"/>
    <property type="match status" value="1"/>
</dbReference>
<dbReference type="SUPFAM" id="SSF52374">
    <property type="entry name" value="Nucleotidylyl transferase"/>
    <property type="match status" value="1"/>
</dbReference>
<dbReference type="NCBIfam" id="TIGR00125">
    <property type="entry name" value="cyt_tran_rel"/>
    <property type="match status" value="1"/>
</dbReference>
<feature type="active site" description="Proton donor" evidence="8">
    <location>
        <position position="37"/>
    </location>
</feature>
<comment type="miscellaneous">
    <text evidence="8">The reaction proceeds by a bi uni uni bi ping pong mechanism.</text>
</comment>
<evidence type="ECO:0000313" key="9">
    <source>
        <dbReference type="EMBL" id="UUY02790.1"/>
    </source>
</evidence>
<proteinExistence type="inferred from homology"/>
<keyword evidence="3 8" id="KW-0436">Ligase</keyword>
<dbReference type="RefSeq" id="WP_353863312.1">
    <property type="nucleotide sequence ID" value="NZ_CP088295.1"/>
</dbReference>
<keyword evidence="4 8" id="KW-0566">Pantothenate biosynthesis</keyword>
<keyword evidence="8" id="KW-0963">Cytoplasm</keyword>
<reference evidence="10" key="1">
    <citation type="submission" date="2021-11" db="EMBL/GenBank/DDBJ databases">
        <title>Cultivation dependent microbiological survey of springs from the worlds oldest radium mine currently devoted to the extraction of radon-saturated water.</title>
        <authorList>
            <person name="Kapinusova G."/>
            <person name="Smrhova T."/>
            <person name="Strejcek M."/>
            <person name="Suman J."/>
            <person name="Jani K."/>
            <person name="Pajer P."/>
            <person name="Uhlik O."/>
        </authorList>
    </citation>
    <scope>NUCLEOTIDE SEQUENCE [LARGE SCALE GENOMIC DNA]</scope>
    <source>
        <strain evidence="10">J379</strain>
    </source>
</reference>
<feature type="binding site" evidence="8">
    <location>
        <position position="61"/>
    </location>
    <ligand>
        <name>(R)-pantoate</name>
        <dbReference type="ChEBI" id="CHEBI:15980"/>
    </ligand>
</feature>
<dbReference type="CDD" id="cd00560">
    <property type="entry name" value="PanC"/>
    <property type="match status" value="1"/>
</dbReference>
<evidence type="ECO:0000256" key="4">
    <source>
        <dbReference type="ARBA" id="ARBA00022655"/>
    </source>
</evidence>
<dbReference type="Gene3D" id="3.40.50.620">
    <property type="entry name" value="HUPs"/>
    <property type="match status" value="1"/>
</dbReference>
<keyword evidence="5 8" id="KW-0547">Nucleotide-binding</keyword>
<keyword evidence="6 8" id="KW-0067">ATP-binding</keyword>
<feature type="binding site" evidence="8">
    <location>
        <position position="153"/>
    </location>
    <ligand>
        <name>(R)-pantoate</name>
        <dbReference type="ChEBI" id="CHEBI:15980"/>
    </ligand>
</feature>
<feature type="binding site" evidence="8">
    <location>
        <position position="61"/>
    </location>
    <ligand>
        <name>beta-alanine</name>
        <dbReference type="ChEBI" id="CHEBI:57966"/>
    </ligand>
</feature>
<feature type="binding site" evidence="8">
    <location>
        <begin position="184"/>
        <end position="187"/>
    </location>
    <ligand>
        <name>ATP</name>
        <dbReference type="ChEBI" id="CHEBI:30616"/>
    </ligand>
</feature>
<dbReference type="GO" id="GO:0016874">
    <property type="term" value="F:ligase activity"/>
    <property type="evidence" value="ECO:0007669"/>
    <property type="project" value="UniProtKB-KW"/>
</dbReference>
<evidence type="ECO:0000256" key="8">
    <source>
        <dbReference type="HAMAP-Rule" id="MF_00158"/>
    </source>
</evidence>
<dbReference type="Pfam" id="PF02569">
    <property type="entry name" value="Pantoate_ligase"/>
    <property type="match status" value="1"/>
</dbReference>